<evidence type="ECO:0000259" key="5">
    <source>
        <dbReference type="Pfam" id="PF12584"/>
    </source>
</evidence>
<dbReference type="PANTHER" id="PTHR13251">
    <property type="entry name" value="EPILEPSY HOLOPROSENCEPHALY CANDIDATE 1/TMEM1"/>
    <property type="match status" value="1"/>
</dbReference>
<evidence type="ECO:0000259" key="6">
    <source>
        <dbReference type="Pfam" id="PF23036"/>
    </source>
</evidence>
<dbReference type="RefSeq" id="XP_013329928.1">
    <property type="nucleotide sequence ID" value="XM_013474474.1"/>
</dbReference>
<dbReference type="STRING" id="1408163.A0A0F4YZQ5"/>
<organism evidence="9 10">
    <name type="scientific">Rasamsonia emersonii (strain ATCC 16479 / CBS 393.64 / IMI 116815)</name>
    <dbReference type="NCBI Taxonomy" id="1408163"/>
    <lineage>
        <taxon>Eukaryota</taxon>
        <taxon>Fungi</taxon>
        <taxon>Dikarya</taxon>
        <taxon>Ascomycota</taxon>
        <taxon>Pezizomycotina</taxon>
        <taxon>Eurotiomycetes</taxon>
        <taxon>Eurotiomycetidae</taxon>
        <taxon>Eurotiales</taxon>
        <taxon>Trichocomaceae</taxon>
        <taxon>Rasamsonia</taxon>
    </lineage>
</organism>
<name>A0A0F4YZQ5_RASE3</name>
<evidence type="ECO:0000313" key="9">
    <source>
        <dbReference type="EMBL" id="KKA23316.1"/>
    </source>
</evidence>
<dbReference type="GeneID" id="25315026"/>
<proteinExistence type="predicted"/>
<evidence type="ECO:0000256" key="4">
    <source>
        <dbReference type="SAM" id="MobiDB-lite"/>
    </source>
</evidence>
<dbReference type="Proteomes" id="UP000053958">
    <property type="component" value="Unassembled WGS sequence"/>
</dbReference>
<keyword evidence="3" id="KW-0333">Golgi apparatus</keyword>
<dbReference type="GO" id="GO:0005829">
    <property type="term" value="C:cytosol"/>
    <property type="evidence" value="ECO:0007669"/>
    <property type="project" value="GOC"/>
</dbReference>
<dbReference type="Pfam" id="PF12584">
    <property type="entry name" value="TRAPPC10"/>
    <property type="match status" value="1"/>
</dbReference>
<gene>
    <name evidence="9" type="ORF">T310_2675</name>
</gene>
<sequence length="1437" mass="160128">MDASTEAGLNKVTVECTDPSGLLPDVQAILSRRLPLKNLHWKSPSRPVRSIESLHIDLIPAKHAPDEQATPGDAAPNTVPHRRHQIPGLRQTPYLKIYLLRCDDNETYKASSRKLLREWIKTHAATQQASGGPGTQDNHDAFEWLILHVLKDGDPPEKTASISKWPGRGSTSVLEKIKADFNGSSKPAVDRVAQLRLPKPGSKQEPPELIDQLNDLVEKMKNAILASFDLRVGQYEEDIREKDSQRSLPGWNFCTFFILKEGLARGFENMGLLEDALVGYDELAAGLETAIAEYLSGTSDQHGGVFLPYSKDRKEKAEAALQAIEKRSSKGDGDKNDSDGSDNDDGNDITLGLDEEHFPLDSSKKPYREMILANNISIFDFRTYVFSRQLTLLLRAAGAPYLRDKENTADQKSGQKVKEENLSLLAEVCERATEFIGVAARTLRYDLECGLADTQADDATKTSVINNIVSSWTYAASCQILSQTATPALILPESSLRKARNSTDASAAAAETRPNIPRRSSSLLPPTAASGQSMKHATSDHQTTSNQAAPKTGSEDLASGRGELCQLARGTLEEIGRRSGWVEKWKNLNLLFDDSTAASDELEEVTLDNDDTQTTKQSASNHGHACRLDGIELPVLRRALSSKEKFNLLYEELADQMCRHYIAASRTRSAQAAMTEIALMRFRQEDYKTAAAYFHQIAPFYANSHWVVLEGTILELYARCLKELKQNEEYVRTLLKLLSRYAWYIQSKLSKRQKMTAALSTPSARSAVHPYIEDLLQASAGLQKECSVPLTDFFGDLEVDPEIRHYEDKDGFQLQLRLRFFLDKDIKIESLKMRLVNGRGTQANEVWLEHLEEMLIKSSSTKLLIGSSTTLQGKYFVDRIEMRTGNIVFTLGGASSSAFPPGFRDTDESEEEKRPYIWCYPPVNGLEARLSSPHCINLEEMRTLEIELESGRNAVNKGVLRVRPATAGLRLRISETTIVDGQIEMTPNPESGNIEFVNFGPDASVRFRLPYTVDENHTMLSARLEVVYVTDKGRFTYSSANTIVSTLPVSVNVQDIFKDDVLFSRFTVSPAMLVPLRVLGCEIPSSEFYEVESSIQGPVAMDVFPKQPASILYKIRQRQNRARMQGSKRSLRLTVKFTCLDEECLALVRQKFREAIERSKFGHLSRLLTPYIVEAFRTQLSTSDMETIGLVREVEMLPFESVQWGVVVSALKEPLRKEVQDWLLQWHESNPVLRLPDPDPSILSKQIVIPVDVPEVEVVHTAELRLSNLTGQPDRDPVHAAVGHMIPAELHLRHTRRWSSSAESVPLEFSYEIHANPELWLVGGRKRGNFTAEEGETRTFAIMLLPQRAGHLLLPAIEIKTFAAATPAGGGSAGAGGPAGGPLQHQRRAIHSEVDYRNHGETVLVLPDLKKTTISLESGNPPGSWLVDSESRTEIDV</sequence>
<evidence type="ECO:0000259" key="7">
    <source>
        <dbReference type="Pfam" id="PF23274"/>
    </source>
</evidence>
<accession>A0A0F4YZQ5</accession>
<reference evidence="9 10" key="1">
    <citation type="submission" date="2015-04" db="EMBL/GenBank/DDBJ databases">
        <authorList>
            <person name="Heijne W.H."/>
            <person name="Fedorova N.D."/>
            <person name="Nierman W.C."/>
            <person name="Vollebregt A.W."/>
            <person name="Zhao Z."/>
            <person name="Wu L."/>
            <person name="Kumar M."/>
            <person name="Stam H."/>
            <person name="van den Berg M.A."/>
            <person name="Pel H.J."/>
        </authorList>
    </citation>
    <scope>NUCLEOTIDE SEQUENCE [LARGE SCALE GENOMIC DNA]</scope>
    <source>
        <strain evidence="9 10">CBS 393.64</strain>
    </source>
</reference>
<dbReference type="Pfam" id="PF24965">
    <property type="entry name" value="TRS130_4HB"/>
    <property type="match status" value="1"/>
</dbReference>
<dbReference type="Pfam" id="PF24967">
    <property type="entry name" value="NTS_TR130"/>
    <property type="match status" value="1"/>
</dbReference>
<protein>
    <submittedName>
        <fullName evidence="9">TMEM1 family protein</fullName>
    </submittedName>
</protein>
<evidence type="ECO:0000256" key="1">
    <source>
        <dbReference type="ARBA" id="ARBA00004555"/>
    </source>
</evidence>
<dbReference type="Pfam" id="PF23274">
    <property type="entry name" value="DUF7077"/>
    <property type="match status" value="1"/>
</dbReference>
<evidence type="ECO:0000313" key="10">
    <source>
        <dbReference type="Proteomes" id="UP000053958"/>
    </source>
</evidence>
<evidence type="ECO:0000259" key="8">
    <source>
        <dbReference type="Pfam" id="PF24967"/>
    </source>
</evidence>
<dbReference type="InterPro" id="IPR055505">
    <property type="entry name" value="DUF7077"/>
</dbReference>
<dbReference type="GO" id="GO:0034498">
    <property type="term" value="P:early endosome to Golgi transport"/>
    <property type="evidence" value="ECO:0007669"/>
    <property type="project" value="TreeGrafter"/>
</dbReference>
<dbReference type="GO" id="GO:0006891">
    <property type="term" value="P:intra-Golgi vesicle-mediated transport"/>
    <property type="evidence" value="ECO:0007669"/>
    <property type="project" value="TreeGrafter"/>
</dbReference>
<dbReference type="InterPro" id="IPR056916">
    <property type="entry name" value="NTS_TR130"/>
</dbReference>
<comment type="caution">
    <text evidence="9">The sequence shown here is derived from an EMBL/GenBank/DDBJ whole genome shotgun (WGS) entry which is preliminary data.</text>
</comment>
<comment type="subcellular location">
    <subcellularLocation>
        <location evidence="1">Golgi apparatus</location>
    </subcellularLocation>
</comment>
<dbReference type="InterPro" id="IPR022233">
    <property type="entry name" value="TRAPPC10/Trs130_C"/>
</dbReference>
<feature type="region of interest" description="Disordered" evidence="4">
    <location>
        <begin position="324"/>
        <end position="355"/>
    </location>
</feature>
<dbReference type="GO" id="GO:1990071">
    <property type="term" value="C:TRAPPII protein complex"/>
    <property type="evidence" value="ECO:0007669"/>
    <property type="project" value="InterPro"/>
</dbReference>
<dbReference type="InterPro" id="IPR056913">
    <property type="entry name" value="TRAPPC10/Trs130_N"/>
</dbReference>
<feature type="region of interest" description="Disordered" evidence="4">
    <location>
        <begin position="63"/>
        <end position="84"/>
    </location>
</feature>
<evidence type="ECO:0000256" key="2">
    <source>
        <dbReference type="ARBA" id="ARBA00022448"/>
    </source>
</evidence>
<feature type="region of interest" description="Disordered" evidence="4">
    <location>
        <begin position="500"/>
        <end position="558"/>
    </location>
</feature>
<dbReference type="PANTHER" id="PTHR13251:SF3">
    <property type="entry name" value="TRAFFICKING PROTEIN PARTICLE COMPLEX SUBUNIT 10"/>
    <property type="match status" value="1"/>
</dbReference>
<dbReference type="InterPro" id="IPR045126">
    <property type="entry name" value="TRAPPC10/Trs130"/>
</dbReference>
<feature type="domain" description="DUF7077" evidence="7">
    <location>
        <begin position="924"/>
        <end position="1043"/>
    </location>
</feature>
<dbReference type="OrthoDB" id="10256906at2759"/>
<evidence type="ECO:0000256" key="3">
    <source>
        <dbReference type="ARBA" id="ARBA00023034"/>
    </source>
</evidence>
<feature type="domain" description="TRAPPC10/Trs130 N-terminal" evidence="6">
    <location>
        <begin position="10"/>
        <end position="295"/>
    </location>
</feature>
<keyword evidence="2" id="KW-0813">Transport</keyword>
<feature type="compositionally biased region" description="Basic and acidic residues" evidence="4">
    <location>
        <begin position="324"/>
        <end position="338"/>
    </location>
</feature>
<keyword evidence="10" id="KW-1185">Reference proteome</keyword>
<feature type="domain" description="Trs130 NTS" evidence="8">
    <location>
        <begin position="636"/>
        <end position="731"/>
    </location>
</feature>
<feature type="domain" description="TRAPPC10/Trs130 N-terminal" evidence="6">
    <location>
        <begin position="361"/>
        <end position="396"/>
    </location>
</feature>
<feature type="compositionally biased region" description="Polar residues" evidence="4">
    <location>
        <begin position="518"/>
        <end position="549"/>
    </location>
</feature>
<feature type="domain" description="TRAPPC10/Trs130 C-terminal" evidence="5">
    <location>
        <begin position="1250"/>
        <end position="1406"/>
    </location>
</feature>
<dbReference type="EMBL" id="LASV01000105">
    <property type="protein sequence ID" value="KKA23316.1"/>
    <property type="molecule type" value="Genomic_DNA"/>
</dbReference>
<dbReference type="Pfam" id="PF23036">
    <property type="entry name" value="TRAPPC10_1st"/>
    <property type="match status" value="2"/>
</dbReference>